<dbReference type="PANTHER" id="PTHR30417:SF1">
    <property type="entry name" value="N-ACETYLMURAMOYL-L-ALANINE AMIDASE AMID"/>
    <property type="match status" value="1"/>
</dbReference>
<evidence type="ECO:0000256" key="1">
    <source>
        <dbReference type="ARBA" id="ARBA00001561"/>
    </source>
</evidence>
<comment type="catalytic activity">
    <reaction evidence="1">
        <text>Hydrolyzes the link between N-acetylmuramoyl residues and L-amino acid residues in certain cell-wall glycopeptides.</text>
        <dbReference type="EC" id="3.5.1.28"/>
    </reaction>
</comment>
<keyword evidence="3" id="KW-0378">Hydrolase</keyword>
<comment type="caution">
    <text evidence="6">The sequence shown here is derived from an EMBL/GenBank/DDBJ whole genome shotgun (WGS) entry which is preliminary data.</text>
</comment>
<dbReference type="InterPro" id="IPR002502">
    <property type="entry name" value="Amidase_domain"/>
</dbReference>
<dbReference type="EMBL" id="LAZR01023908">
    <property type="protein sequence ID" value="KKL76902.1"/>
    <property type="molecule type" value="Genomic_DNA"/>
</dbReference>
<gene>
    <name evidence="6" type="ORF">LCGC14_2040240</name>
</gene>
<dbReference type="CDD" id="cd06583">
    <property type="entry name" value="PGRP"/>
    <property type="match status" value="1"/>
</dbReference>
<organism evidence="6">
    <name type="scientific">marine sediment metagenome</name>
    <dbReference type="NCBI Taxonomy" id="412755"/>
    <lineage>
        <taxon>unclassified sequences</taxon>
        <taxon>metagenomes</taxon>
        <taxon>ecological metagenomes</taxon>
    </lineage>
</organism>
<dbReference type="GO" id="GO:0071555">
    <property type="term" value="P:cell wall organization"/>
    <property type="evidence" value="ECO:0007669"/>
    <property type="project" value="UniProtKB-KW"/>
</dbReference>
<dbReference type="Pfam" id="PF01510">
    <property type="entry name" value="Amidase_2"/>
    <property type="match status" value="1"/>
</dbReference>
<dbReference type="GO" id="GO:0009254">
    <property type="term" value="P:peptidoglycan turnover"/>
    <property type="evidence" value="ECO:0007669"/>
    <property type="project" value="TreeGrafter"/>
</dbReference>
<dbReference type="EC" id="3.5.1.28" evidence="2"/>
<dbReference type="InterPro" id="IPR036505">
    <property type="entry name" value="Amidase/PGRP_sf"/>
</dbReference>
<reference evidence="6" key="1">
    <citation type="journal article" date="2015" name="Nature">
        <title>Complex archaea that bridge the gap between prokaryotes and eukaryotes.</title>
        <authorList>
            <person name="Spang A."/>
            <person name="Saw J.H."/>
            <person name="Jorgensen S.L."/>
            <person name="Zaremba-Niedzwiedzka K."/>
            <person name="Martijn J."/>
            <person name="Lind A.E."/>
            <person name="van Eijk R."/>
            <person name="Schleper C."/>
            <person name="Guy L."/>
            <person name="Ettema T.J."/>
        </authorList>
    </citation>
    <scope>NUCLEOTIDE SEQUENCE</scope>
</reference>
<dbReference type="GO" id="GO:0008745">
    <property type="term" value="F:N-acetylmuramoyl-L-alanine amidase activity"/>
    <property type="evidence" value="ECO:0007669"/>
    <property type="project" value="UniProtKB-EC"/>
</dbReference>
<proteinExistence type="predicted"/>
<evidence type="ECO:0000256" key="4">
    <source>
        <dbReference type="ARBA" id="ARBA00023316"/>
    </source>
</evidence>
<evidence type="ECO:0000256" key="3">
    <source>
        <dbReference type="ARBA" id="ARBA00022801"/>
    </source>
</evidence>
<dbReference type="AlphaFoldDB" id="A0A0F9HP57"/>
<evidence type="ECO:0000256" key="2">
    <source>
        <dbReference type="ARBA" id="ARBA00011901"/>
    </source>
</evidence>
<protein>
    <recommendedName>
        <fullName evidence="2">N-acetylmuramoyl-L-alanine amidase</fullName>
        <ecNumber evidence="2">3.5.1.28</ecNumber>
    </recommendedName>
</protein>
<feature type="domain" description="N-acetylmuramoyl-L-alanine amidase" evidence="5">
    <location>
        <begin position="50"/>
        <end position="195"/>
    </location>
</feature>
<dbReference type="InterPro" id="IPR051206">
    <property type="entry name" value="NAMLAA_amidase_2"/>
</dbReference>
<feature type="non-terminal residue" evidence="6">
    <location>
        <position position="1"/>
    </location>
</feature>
<dbReference type="GO" id="GO:0009253">
    <property type="term" value="P:peptidoglycan catabolic process"/>
    <property type="evidence" value="ECO:0007669"/>
    <property type="project" value="InterPro"/>
</dbReference>
<dbReference type="Gene3D" id="3.40.80.10">
    <property type="entry name" value="Peptidoglycan recognition protein-like"/>
    <property type="match status" value="1"/>
</dbReference>
<dbReference type="SMART" id="SM00644">
    <property type="entry name" value="Ami_2"/>
    <property type="match status" value="1"/>
</dbReference>
<accession>A0A0F9HP57</accession>
<dbReference type="SUPFAM" id="SSF55846">
    <property type="entry name" value="N-acetylmuramoyl-L-alanine amidase-like"/>
    <property type="match status" value="1"/>
</dbReference>
<dbReference type="PANTHER" id="PTHR30417">
    <property type="entry name" value="N-ACETYLMURAMOYL-L-ALANINE AMIDASE AMID"/>
    <property type="match status" value="1"/>
</dbReference>
<keyword evidence="4" id="KW-0961">Cell wall biogenesis/degradation</keyword>
<evidence type="ECO:0000313" key="6">
    <source>
        <dbReference type="EMBL" id="KKL76902.1"/>
    </source>
</evidence>
<sequence length="429" mass="49155">IYFPSLKWPSTILVVILLSLLFSDAAKAKFSEPERITFQQSIIDRRSSLNPKFKKIRRKKTKYIIVHTPEAGLKSTLNVISRGKLIRKTYRTKGGHAHYVIARNGRTYRTLSKQYIADHAGTSMWNGETDISKLSIGIELVGYHYASITNRQYNSLRILIGILQRIYNLNDRAVLTHSQIAYGKRNRWIKRTHRGRKKCAKNFLRSKAGLSTAWNFDPDVKAGRLVADPKLKAIFYDHRVDVAGLVDSNAITEKNTAWTIAGEDYDSPATLYKLPNGRVIPGDQIENRIGWIRIPKNTLVLLNQSNSLNYKKNRGPIKTISEGLNAWTFAGSAYKKKTTFYFLPNGQIKNGRQIFDWDDLPQNTKMVVGYRRPVAVMRRRPPIKIAGKRYNNNKTLYYFPKKKLIPGNKINDFRRLPTGVLVFLPIKSS</sequence>
<evidence type="ECO:0000259" key="5">
    <source>
        <dbReference type="SMART" id="SM00644"/>
    </source>
</evidence>
<name>A0A0F9HP57_9ZZZZ</name>